<evidence type="ECO:0000256" key="5">
    <source>
        <dbReference type="ARBA" id="ARBA00022692"/>
    </source>
</evidence>
<keyword evidence="4" id="KW-0808">Transferase</keyword>
<comment type="similarity">
    <text evidence="2">Belongs to the glycosyltransferase 31 family.</text>
</comment>
<feature type="non-terminal residue" evidence="12">
    <location>
        <position position="1"/>
    </location>
</feature>
<organism evidence="12 13">
    <name type="scientific">Ladona fulva</name>
    <name type="common">Scarce chaser dragonfly</name>
    <name type="synonym">Libellula fulva</name>
    <dbReference type="NCBI Taxonomy" id="123851"/>
    <lineage>
        <taxon>Eukaryota</taxon>
        <taxon>Metazoa</taxon>
        <taxon>Ecdysozoa</taxon>
        <taxon>Arthropoda</taxon>
        <taxon>Hexapoda</taxon>
        <taxon>Insecta</taxon>
        <taxon>Pterygota</taxon>
        <taxon>Palaeoptera</taxon>
        <taxon>Odonata</taxon>
        <taxon>Epiprocta</taxon>
        <taxon>Anisoptera</taxon>
        <taxon>Libelluloidea</taxon>
        <taxon>Libellulidae</taxon>
        <taxon>Ladona</taxon>
    </lineage>
</organism>
<name>A0A8K0K0D4_LADFU</name>
<evidence type="ECO:0000256" key="10">
    <source>
        <dbReference type="SAM" id="Phobius"/>
    </source>
</evidence>
<keyword evidence="8 10" id="KW-0472">Membrane</keyword>
<evidence type="ECO:0000256" key="1">
    <source>
        <dbReference type="ARBA" id="ARBA00004606"/>
    </source>
</evidence>
<keyword evidence="7 10" id="KW-1133">Transmembrane helix</keyword>
<evidence type="ECO:0000256" key="2">
    <source>
        <dbReference type="ARBA" id="ARBA00008661"/>
    </source>
</evidence>
<feature type="transmembrane region" description="Helical" evidence="10">
    <location>
        <begin position="29"/>
        <end position="49"/>
    </location>
</feature>
<keyword evidence="13" id="KW-1185">Reference proteome</keyword>
<evidence type="ECO:0000256" key="3">
    <source>
        <dbReference type="ARBA" id="ARBA00022676"/>
    </source>
</evidence>
<evidence type="ECO:0000259" key="11">
    <source>
        <dbReference type="Pfam" id="PF02434"/>
    </source>
</evidence>
<keyword evidence="5 10" id="KW-0812">Transmembrane</keyword>
<dbReference type="OrthoDB" id="421979at2759"/>
<evidence type="ECO:0000313" key="13">
    <source>
        <dbReference type="Proteomes" id="UP000792457"/>
    </source>
</evidence>
<feature type="domain" description="Fringe-like glycosyltransferase" evidence="11">
    <location>
        <begin position="281"/>
        <end position="454"/>
    </location>
</feature>
<reference evidence="12" key="2">
    <citation type="submission" date="2017-10" db="EMBL/GenBank/DDBJ databases">
        <title>Ladona fulva Genome sequencing and assembly.</title>
        <authorList>
            <person name="Murali S."/>
            <person name="Richards S."/>
            <person name="Bandaranaike D."/>
            <person name="Bellair M."/>
            <person name="Blankenburg K."/>
            <person name="Chao H."/>
            <person name="Dinh H."/>
            <person name="Doddapaneni H."/>
            <person name="Dugan-Rocha S."/>
            <person name="Elkadiri S."/>
            <person name="Gnanaolivu R."/>
            <person name="Hernandez B."/>
            <person name="Skinner E."/>
            <person name="Javaid M."/>
            <person name="Lee S."/>
            <person name="Li M."/>
            <person name="Ming W."/>
            <person name="Munidasa M."/>
            <person name="Muniz J."/>
            <person name="Nguyen L."/>
            <person name="Hughes D."/>
            <person name="Osuji N."/>
            <person name="Pu L.-L."/>
            <person name="Puazo M."/>
            <person name="Qu C."/>
            <person name="Quiroz J."/>
            <person name="Raj R."/>
            <person name="Weissenberger G."/>
            <person name="Xin Y."/>
            <person name="Zou X."/>
            <person name="Han Y."/>
            <person name="Worley K."/>
            <person name="Muzny D."/>
            <person name="Gibbs R."/>
        </authorList>
    </citation>
    <scope>NUCLEOTIDE SEQUENCE</scope>
    <source>
        <strain evidence="12">Sampled in the wild</strain>
    </source>
</reference>
<reference evidence="12" key="1">
    <citation type="submission" date="2013-04" db="EMBL/GenBank/DDBJ databases">
        <authorList>
            <person name="Qu J."/>
            <person name="Murali S.C."/>
            <person name="Bandaranaike D."/>
            <person name="Bellair M."/>
            <person name="Blankenburg K."/>
            <person name="Chao H."/>
            <person name="Dinh H."/>
            <person name="Doddapaneni H."/>
            <person name="Downs B."/>
            <person name="Dugan-Rocha S."/>
            <person name="Elkadiri S."/>
            <person name="Gnanaolivu R.D."/>
            <person name="Hernandez B."/>
            <person name="Javaid M."/>
            <person name="Jayaseelan J.C."/>
            <person name="Lee S."/>
            <person name="Li M."/>
            <person name="Ming W."/>
            <person name="Munidasa M."/>
            <person name="Muniz J."/>
            <person name="Nguyen L."/>
            <person name="Ongeri F."/>
            <person name="Osuji N."/>
            <person name="Pu L.-L."/>
            <person name="Puazo M."/>
            <person name="Qu C."/>
            <person name="Quiroz J."/>
            <person name="Raj R."/>
            <person name="Weissenberger G."/>
            <person name="Xin Y."/>
            <person name="Zou X."/>
            <person name="Han Y."/>
            <person name="Richards S."/>
            <person name="Worley K."/>
            <person name="Muzny D."/>
            <person name="Gibbs R."/>
        </authorList>
    </citation>
    <scope>NUCLEOTIDE SEQUENCE</scope>
    <source>
        <strain evidence="12">Sampled in the wild</strain>
    </source>
</reference>
<evidence type="ECO:0000256" key="7">
    <source>
        <dbReference type="ARBA" id="ARBA00022989"/>
    </source>
</evidence>
<feature type="transmembrane region" description="Helical" evidence="10">
    <location>
        <begin position="6"/>
        <end position="22"/>
    </location>
</feature>
<keyword evidence="6" id="KW-0735">Signal-anchor</keyword>
<dbReference type="PANTHER" id="PTHR10811">
    <property type="entry name" value="FRINGE-RELATED"/>
    <property type="match status" value="1"/>
</dbReference>
<keyword evidence="3" id="KW-0328">Glycosyltransferase</keyword>
<dbReference type="Gene3D" id="3.90.550.50">
    <property type="match status" value="1"/>
</dbReference>
<evidence type="ECO:0000256" key="9">
    <source>
        <dbReference type="ARBA" id="ARBA00037847"/>
    </source>
</evidence>
<comment type="caution">
    <text evidence="12">The sequence shown here is derived from an EMBL/GenBank/DDBJ whole genome shotgun (WGS) entry which is preliminary data.</text>
</comment>
<sequence length="454" mass="50946">MTAETIVLNFVSTMAFQGIFLSSKQNSSLLVFLLACNAGLNYIAAYSMALQSHDIVFVIMSQEESYHAKQALRLKESIVQQAQATQQGIPKVYLFHEDFLHPGGWTILPIIPRLHKFHGRSLSWLMFLEPSTEVNLPELLKELMRIDKREKRLKNGLANEGKNQGMWVGHGLIDKEPTIIHHFLTDGKIMYPHFSAGFAMDKILLDKLVEEIEEHGLPGEESDFSIDASHELALFIWNSGQGVRLTHSEAFCLTSPQDKAANKSCVTWPLPFKACGDVKSPESVYFAVKTCSKFHHDRIPVIKSTWGKYAAHINYFSDVEDPVIPTINLGIPNTEHGHCDKTKAIIKHISEKIKDQDLINIKWVVLVDDDTILSVSRLLSLLTCFENYESTPKVVGERYGYRVCQQPEGVFPFEFHGYNYATGGGGVALNRKAIDVLSKPETCICPAPDAPDDM</sequence>
<gene>
    <name evidence="12" type="ORF">J437_LFUL006500</name>
</gene>
<comment type="subcellular location">
    <subcellularLocation>
        <location evidence="9">Endomembrane system</location>
        <topology evidence="9">Single-pass membrane protein</topology>
    </subcellularLocation>
    <subcellularLocation>
        <location evidence="1">Membrane</location>
        <topology evidence="1">Single-pass type II membrane protein</topology>
    </subcellularLocation>
</comment>
<dbReference type="EMBL" id="KZ308232">
    <property type="protein sequence ID" value="KAG8225267.1"/>
    <property type="molecule type" value="Genomic_DNA"/>
</dbReference>
<evidence type="ECO:0000313" key="12">
    <source>
        <dbReference type="EMBL" id="KAG8225267.1"/>
    </source>
</evidence>
<proteinExistence type="inferred from homology"/>
<protein>
    <recommendedName>
        <fullName evidence="11">Fringe-like glycosyltransferase domain-containing protein</fullName>
    </recommendedName>
</protein>
<dbReference type="GO" id="GO:0016757">
    <property type="term" value="F:glycosyltransferase activity"/>
    <property type="evidence" value="ECO:0007669"/>
    <property type="project" value="UniProtKB-KW"/>
</dbReference>
<dbReference type="Proteomes" id="UP000792457">
    <property type="component" value="Unassembled WGS sequence"/>
</dbReference>
<dbReference type="AlphaFoldDB" id="A0A8K0K0D4"/>
<dbReference type="Pfam" id="PF02434">
    <property type="entry name" value="Fringe"/>
    <property type="match status" value="1"/>
</dbReference>
<dbReference type="GO" id="GO:0012505">
    <property type="term" value="C:endomembrane system"/>
    <property type="evidence" value="ECO:0007669"/>
    <property type="project" value="UniProtKB-SubCell"/>
</dbReference>
<dbReference type="InterPro" id="IPR003378">
    <property type="entry name" value="Fringe-like_glycosylTrfase"/>
</dbReference>
<accession>A0A8K0K0D4</accession>
<evidence type="ECO:0000256" key="4">
    <source>
        <dbReference type="ARBA" id="ARBA00022679"/>
    </source>
</evidence>
<evidence type="ECO:0000256" key="8">
    <source>
        <dbReference type="ARBA" id="ARBA00023136"/>
    </source>
</evidence>
<evidence type="ECO:0000256" key="6">
    <source>
        <dbReference type="ARBA" id="ARBA00022968"/>
    </source>
</evidence>
<dbReference type="GO" id="GO:0016020">
    <property type="term" value="C:membrane"/>
    <property type="evidence" value="ECO:0007669"/>
    <property type="project" value="UniProtKB-SubCell"/>
</dbReference>